<evidence type="ECO:0000256" key="1">
    <source>
        <dbReference type="SAM" id="Phobius"/>
    </source>
</evidence>
<reference evidence="2" key="1">
    <citation type="submission" date="2019-08" db="EMBL/GenBank/DDBJ databases">
        <authorList>
            <person name="Kucharzyk K."/>
            <person name="Murdoch R.W."/>
            <person name="Higgins S."/>
            <person name="Loffler F."/>
        </authorList>
    </citation>
    <scope>NUCLEOTIDE SEQUENCE</scope>
</reference>
<gene>
    <name evidence="2" type="ORF">SDC9_92534</name>
</gene>
<name>A0A644ZYE7_9ZZZZ</name>
<dbReference type="AlphaFoldDB" id="A0A644ZYE7"/>
<keyword evidence="1" id="KW-0472">Membrane</keyword>
<protein>
    <submittedName>
        <fullName evidence="2">Uncharacterized protein</fullName>
    </submittedName>
</protein>
<keyword evidence="1" id="KW-1133">Transmembrane helix</keyword>
<accession>A0A644ZYE7</accession>
<sequence length="64" mass="7651">MKNKFSKLVFILINFIWALICLTQAVAIKEKYNLNFWIYFIVTIVVLLTGQMLLKRIFNRVNKN</sequence>
<evidence type="ECO:0000313" key="2">
    <source>
        <dbReference type="EMBL" id="MPM45842.1"/>
    </source>
</evidence>
<keyword evidence="1" id="KW-0812">Transmembrane</keyword>
<organism evidence="2">
    <name type="scientific">bioreactor metagenome</name>
    <dbReference type="NCBI Taxonomy" id="1076179"/>
    <lineage>
        <taxon>unclassified sequences</taxon>
        <taxon>metagenomes</taxon>
        <taxon>ecological metagenomes</taxon>
    </lineage>
</organism>
<comment type="caution">
    <text evidence="2">The sequence shown here is derived from an EMBL/GenBank/DDBJ whole genome shotgun (WGS) entry which is preliminary data.</text>
</comment>
<dbReference type="EMBL" id="VSSQ01011037">
    <property type="protein sequence ID" value="MPM45842.1"/>
    <property type="molecule type" value="Genomic_DNA"/>
</dbReference>
<feature type="transmembrane region" description="Helical" evidence="1">
    <location>
        <begin position="37"/>
        <end position="54"/>
    </location>
</feature>
<proteinExistence type="predicted"/>